<evidence type="ECO:0000313" key="2">
    <source>
        <dbReference type="Proteomes" id="UP000219167"/>
    </source>
</evidence>
<proteinExistence type="predicted"/>
<evidence type="ECO:0000313" key="1">
    <source>
        <dbReference type="EMBL" id="SOC40264.1"/>
    </source>
</evidence>
<dbReference type="EMBL" id="OBQD01000007">
    <property type="protein sequence ID" value="SOC40264.1"/>
    <property type="molecule type" value="Genomic_DNA"/>
</dbReference>
<name>A0A285UE94_9HYPH</name>
<reference evidence="1 2" key="1">
    <citation type="submission" date="2017-08" db="EMBL/GenBank/DDBJ databases">
        <authorList>
            <person name="de Groot N.N."/>
        </authorList>
    </citation>
    <scope>NUCLEOTIDE SEQUENCE [LARGE SCALE GENOMIC DNA]</scope>
    <source>
        <strain evidence="1 2">JC85</strain>
    </source>
</reference>
<protein>
    <submittedName>
        <fullName evidence="1">Uncharacterized protein</fullName>
    </submittedName>
</protein>
<dbReference type="RefSeq" id="WP_097139602.1">
    <property type="nucleotide sequence ID" value="NZ_OBQD01000007.1"/>
</dbReference>
<dbReference type="Proteomes" id="UP000219167">
    <property type="component" value="Unassembled WGS sequence"/>
</dbReference>
<gene>
    <name evidence="1" type="ORF">SAMN05892877_10786</name>
</gene>
<keyword evidence="2" id="KW-1185">Reference proteome</keyword>
<dbReference type="AlphaFoldDB" id="A0A285UE94"/>
<organism evidence="1 2">
    <name type="scientific">Rhizobium subbaraonis</name>
    <dbReference type="NCBI Taxonomy" id="908946"/>
    <lineage>
        <taxon>Bacteria</taxon>
        <taxon>Pseudomonadati</taxon>
        <taxon>Pseudomonadota</taxon>
        <taxon>Alphaproteobacteria</taxon>
        <taxon>Hyphomicrobiales</taxon>
        <taxon>Rhizobiaceae</taxon>
        <taxon>Rhizobium/Agrobacterium group</taxon>
        <taxon>Rhizobium</taxon>
    </lineage>
</organism>
<sequence>MTRNRLSLRSTLAVALAATLATAILAIAFAGWIGHGSSILLSMAESGLAWCF</sequence>
<accession>A0A285UE94</accession>